<accession>A0A223M9N8</accession>
<name>A0A223M9N8_MESHO</name>
<keyword evidence="1" id="KW-0472">Membrane</keyword>
<protein>
    <submittedName>
        <fullName evidence="2">Uncharacterized protein</fullName>
    </submittedName>
</protein>
<keyword evidence="1" id="KW-1133">Transmembrane helix</keyword>
<evidence type="ECO:0000313" key="2">
    <source>
        <dbReference type="EMBL" id="ASU14271.1"/>
    </source>
</evidence>
<dbReference type="AlphaFoldDB" id="A0A223M9N8"/>
<evidence type="ECO:0000256" key="1">
    <source>
        <dbReference type="SAM" id="Phobius"/>
    </source>
</evidence>
<feature type="transmembrane region" description="Helical" evidence="1">
    <location>
        <begin position="151"/>
        <end position="171"/>
    </location>
</feature>
<organism evidence="2 3">
    <name type="scientific">Mesomycoplasma hyopneumoniae</name>
    <name type="common">Mycoplasma hyopneumoniae</name>
    <dbReference type="NCBI Taxonomy" id="2099"/>
    <lineage>
        <taxon>Bacteria</taxon>
        <taxon>Bacillati</taxon>
        <taxon>Mycoplasmatota</taxon>
        <taxon>Mycoplasmoidales</taxon>
        <taxon>Metamycoplasmataceae</taxon>
        <taxon>Mesomycoplasma</taxon>
    </lineage>
</organism>
<dbReference type="Proteomes" id="UP000215452">
    <property type="component" value="Chromosome"/>
</dbReference>
<dbReference type="RefSeq" id="WP_094521581.1">
    <property type="nucleotide sequence ID" value="NZ_QQSN01000007.1"/>
</dbReference>
<evidence type="ECO:0000313" key="3">
    <source>
        <dbReference type="Proteomes" id="UP000215452"/>
    </source>
</evidence>
<feature type="transmembrane region" description="Helical" evidence="1">
    <location>
        <begin position="177"/>
        <end position="200"/>
    </location>
</feature>
<proteinExistence type="predicted"/>
<keyword evidence="1" id="KW-0812">Transmembrane</keyword>
<sequence>MKNWELINILSLGSVVVSQPYENQDLRLKNSFLKAETYFLDQIQDEEKKNLWIKEFGYSIDSLDSFNYKELNYIFKNKIFKDQDQKNAIFQKIRENSKIYKTFQEQKNKKSRRGKRSLFTEYQRLTIQDWIDRVQMFINNTNNRSNTSESIAGGMGAVVGSSLVTLISTLSSLTGPIGWVAGLISGALIIGFSGLSGHYIGQSLGERDKANDVAILLDELKKILRIALTSNNKKEEGNLSQRLKKVIDEINKRANYIIDFNDFYPQFRSINTVLIQDIGKNESNKSLLLF</sequence>
<reference evidence="2 3" key="1">
    <citation type="submission" date="2017-08" db="EMBL/GenBank/DDBJ databases">
        <title>The complete genome sequence of a Mycoplasma hyopneumoniae isolate in Korea.</title>
        <authorList>
            <person name="Han J."/>
            <person name="Lee N."/>
        </authorList>
    </citation>
    <scope>NUCLEOTIDE SEQUENCE [LARGE SCALE GENOMIC DNA]</scope>
    <source>
        <strain evidence="2 3">KM014</strain>
    </source>
</reference>
<dbReference type="EMBL" id="CP022714">
    <property type="protein sequence ID" value="ASU14271.1"/>
    <property type="molecule type" value="Genomic_DNA"/>
</dbReference>
<gene>
    <name evidence="2" type="ORF">CIB43_00373</name>
</gene>